<dbReference type="EMBL" id="BAABJQ010000009">
    <property type="protein sequence ID" value="GAA5187193.1"/>
    <property type="molecule type" value="Genomic_DNA"/>
</dbReference>
<dbReference type="InterPro" id="IPR050266">
    <property type="entry name" value="AB_hydrolase_sf"/>
</dbReference>
<dbReference type="Proteomes" id="UP001501570">
    <property type="component" value="Unassembled WGS sequence"/>
</dbReference>
<dbReference type="Gene3D" id="3.40.50.1820">
    <property type="entry name" value="alpha/beta hydrolase"/>
    <property type="match status" value="1"/>
</dbReference>
<evidence type="ECO:0000259" key="1">
    <source>
        <dbReference type="Pfam" id="PF00561"/>
    </source>
</evidence>
<evidence type="ECO:0000313" key="3">
    <source>
        <dbReference type="Proteomes" id="UP001501570"/>
    </source>
</evidence>
<protein>
    <submittedName>
        <fullName evidence="2">Haloalkane dehalogenase</fullName>
    </submittedName>
</protein>
<dbReference type="InterPro" id="IPR029058">
    <property type="entry name" value="AB_hydrolase_fold"/>
</dbReference>
<name>A0ABP9RVD6_9ACTN</name>
<dbReference type="PRINTS" id="PR00111">
    <property type="entry name" value="ABHYDROLASE"/>
</dbReference>
<dbReference type="InterPro" id="IPR000073">
    <property type="entry name" value="AB_hydrolase_1"/>
</dbReference>
<keyword evidence="3" id="KW-1185">Reference proteome</keyword>
<dbReference type="InterPro" id="IPR000639">
    <property type="entry name" value="Epox_hydrolase-like"/>
</dbReference>
<organism evidence="2 3">
    <name type="scientific">Rugosimonospora acidiphila</name>
    <dbReference type="NCBI Taxonomy" id="556531"/>
    <lineage>
        <taxon>Bacteria</taxon>
        <taxon>Bacillati</taxon>
        <taxon>Actinomycetota</taxon>
        <taxon>Actinomycetes</taxon>
        <taxon>Micromonosporales</taxon>
        <taxon>Micromonosporaceae</taxon>
        <taxon>Rugosimonospora</taxon>
    </lineage>
</organism>
<dbReference type="SUPFAM" id="SSF53474">
    <property type="entry name" value="alpha/beta-Hydrolases"/>
    <property type="match status" value="1"/>
</dbReference>
<dbReference type="Pfam" id="PF00561">
    <property type="entry name" value="Abhydrolase_1"/>
    <property type="match status" value="1"/>
</dbReference>
<dbReference type="PANTHER" id="PTHR43798:SF24">
    <property type="entry name" value="CIS-3-ALKYL-4-ALKYLOXETAN-2-ONE DECARBOXYLASE"/>
    <property type="match status" value="1"/>
</dbReference>
<gene>
    <name evidence="2" type="ORF">GCM10023322_34990</name>
</gene>
<comment type="caution">
    <text evidence="2">The sequence shown here is derived from an EMBL/GenBank/DDBJ whole genome shotgun (WGS) entry which is preliminary data.</text>
</comment>
<evidence type="ECO:0000313" key="2">
    <source>
        <dbReference type="EMBL" id="GAA5187193.1"/>
    </source>
</evidence>
<sequence length="286" mass="31833">MPIRHVLDSTMFHREVGAGAPIVFLHGNPTSSHLWRRVLPAVGDPGRRLAPDLIGMGESGKPGISYTFDDHARYLDAWFDSLGLDRVVLVGHDWGGALAFDWAARHPERVRAVAFTETILKPMTWEEFPEGAHALFRAIKTPGVGEKMMLDDNAFIELLPATVVRQLDEADLDAYRRPYPDRGSRLPLLRWARAMPLDGEPADVVARIERYDRWLAESPDVPKLLLTFEPGPGSMMTPEQLDWCVTTIAGLEVEKFGVPAGHHAPEDEPEAVASAISAWLDRHGLR</sequence>
<proteinExistence type="predicted"/>
<accession>A0ABP9RVD6</accession>
<reference evidence="3" key="1">
    <citation type="journal article" date="2019" name="Int. J. Syst. Evol. Microbiol.">
        <title>The Global Catalogue of Microorganisms (GCM) 10K type strain sequencing project: providing services to taxonomists for standard genome sequencing and annotation.</title>
        <authorList>
            <consortium name="The Broad Institute Genomics Platform"/>
            <consortium name="The Broad Institute Genome Sequencing Center for Infectious Disease"/>
            <person name="Wu L."/>
            <person name="Ma J."/>
        </authorList>
    </citation>
    <scope>NUCLEOTIDE SEQUENCE [LARGE SCALE GENOMIC DNA]</scope>
    <source>
        <strain evidence="3">JCM 18304</strain>
    </source>
</reference>
<dbReference type="NCBIfam" id="NF002938">
    <property type="entry name" value="PRK03592.1"/>
    <property type="match status" value="1"/>
</dbReference>
<dbReference type="PANTHER" id="PTHR43798">
    <property type="entry name" value="MONOACYLGLYCEROL LIPASE"/>
    <property type="match status" value="1"/>
</dbReference>
<feature type="domain" description="AB hydrolase-1" evidence="1">
    <location>
        <begin position="21"/>
        <end position="131"/>
    </location>
</feature>
<dbReference type="PRINTS" id="PR00412">
    <property type="entry name" value="EPOXHYDRLASE"/>
</dbReference>